<feature type="transmembrane region" description="Helical" evidence="1">
    <location>
        <begin position="100"/>
        <end position="121"/>
    </location>
</feature>
<feature type="transmembrane region" description="Helical" evidence="1">
    <location>
        <begin position="181"/>
        <end position="205"/>
    </location>
</feature>
<dbReference type="Proteomes" id="UP000003452">
    <property type="component" value="Unassembled WGS sequence"/>
</dbReference>
<evidence type="ECO:0000256" key="1">
    <source>
        <dbReference type="SAM" id="Phobius"/>
    </source>
</evidence>
<dbReference type="eggNOG" id="ENOG5033HM1">
    <property type="taxonomic scope" value="Bacteria"/>
</dbReference>
<accession>B5CV71</accession>
<dbReference type="InterPro" id="IPR021354">
    <property type="entry name" value="DUF2975"/>
</dbReference>
<protein>
    <recommendedName>
        <fullName evidence="4">DUF2975 domain-containing protein</fullName>
    </recommendedName>
</protein>
<keyword evidence="1" id="KW-1133">Transmembrane helix</keyword>
<name>B5CV71_PHOPM</name>
<sequence length="215" mass="23839">MKKRLNIFCACMIAAFLLSVSGNVYMLVKVFINGVEIGMKAAQGETIDIPEYKMAHILPTDMMETTGTVTNLKDGKQLAIKPLTTLIECPYTHSNSWLEALQGIIGLIVLVGFIYATIYFAKLIIHINRNIVFDWINVKHLRCIGWSMVGICVLSYISVWISSHQLAQSIELAGGELNILITFSDSTLILGFVALLASEVFAIGLRLKEENELTI</sequence>
<dbReference type="AlphaFoldDB" id="B5CV71"/>
<evidence type="ECO:0008006" key="4">
    <source>
        <dbReference type="Google" id="ProtNLM"/>
    </source>
</evidence>
<proteinExistence type="predicted"/>
<evidence type="ECO:0000313" key="2">
    <source>
        <dbReference type="EMBL" id="EDY96923.1"/>
    </source>
</evidence>
<feature type="transmembrane region" description="Helical" evidence="1">
    <location>
        <begin position="141"/>
        <end position="161"/>
    </location>
</feature>
<comment type="caution">
    <text evidence="2">The sequence shown here is derived from an EMBL/GenBank/DDBJ whole genome shotgun (WGS) entry which is preliminary data.</text>
</comment>
<organism evidence="2 3">
    <name type="scientific">Phocaeicola plebeius (strain DSM 17135 / JCM 12973 / CCUG 54634 / M2)</name>
    <name type="common">Bacteroides plebeius</name>
    <dbReference type="NCBI Taxonomy" id="484018"/>
    <lineage>
        <taxon>Bacteria</taxon>
        <taxon>Pseudomonadati</taxon>
        <taxon>Bacteroidota</taxon>
        <taxon>Bacteroidia</taxon>
        <taxon>Bacteroidales</taxon>
        <taxon>Bacteroidaceae</taxon>
        <taxon>Phocaeicola</taxon>
    </lineage>
</organism>
<dbReference type="Pfam" id="PF11188">
    <property type="entry name" value="DUF2975"/>
    <property type="match status" value="1"/>
</dbReference>
<dbReference type="OrthoDB" id="1047271at2"/>
<reference evidence="2 3" key="2">
    <citation type="submission" date="2008-08" db="EMBL/GenBank/DDBJ databases">
        <authorList>
            <person name="Fulton L."/>
            <person name="Clifton S."/>
            <person name="Fulton B."/>
            <person name="Xu J."/>
            <person name="Minx P."/>
            <person name="Pepin K.H."/>
            <person name="Johnson M."/>
            <person name="Thiruvilangam P."/>
            <person name="Bhonagiri V."/>
            <person name="Nash W.E."/>
            <person name="Mardis E.R."/>
            <person name="Wilson R.K."/>
        </authorList>
    </citation>
    <scope>NUCLEOTIDE SEQUENCE [LARGE SCALE GENOMIC DNA]</scope>
    <source>
        <strain evidence="3">DSM 17135 / JCM 12973 / M2</strain>
    </source>
</reference>
<dbReference type="EMBL" id="ABQC02000010">
    <property type="protein sequence ID" value="EDY96923.1"/>
    <property type="molecule type" value="Genomic_DNA"/>
</dbReference>
<keyword evidence="1" id="KW-0472">Membrane</keyword>
<evidence type="ECO:0000313" key="3">
    <source>
        <dbReference type="Proteomes" id="UP000003452"/>
    </source>
</evidence>
<dbReference type="GeneID" id="43184359"/>
<dbReference type="HOGENOM" id="CLU_111461_0_0_10"/>
<reference evidence="2 3" key="1">
    <citation type="submission" date="2008-08" db="EMBL/GenBank/DDBJ databases">
        <title>Draft genome sequence of Bacteroides plebeius (DSM 17135).</title>
        <authorList>
            <person name="Sudarsanam P."/>
            <person name="Ley R."/>
            <person name="Guruge J."/>
            <person name="Turnbaugh P.J."/>
            <person name="Mahowald M."/>
            <person name="Liep D."/>
            <person name="Gordon J."/>
        </authorList>
    </citation>
    <scope>NUCLEOTIDE SEQUENCE [LARGE SCALE GENOMIC DNA]</scope>
    <source>
        <strain evidence="3">DSM 17135 / JCM 12973 / M2</strain>
    </source>
</reference>
<dbReference type="RefSeq" id="WP_007560178.1">
    <property type="nucleotide sequence ID" value="NZ_DS990126.1"/>
</dbReference>
<gene>
    <name evidence="2" type="ORF">BACPLE_00600</name>
</gene>
<keyword evidence="1" id="KW-0812">Transmembrane</keyword>